<accession>A0ABQ9HG95</accession>
<organism evidence="1 2">
    <name type="scientific">Dryococelus australis</name>
    <dbReference type="NCBI Taxonomy" id="614101"/>
    <lineage>
        <taxon>Eukaryota</taxon>
        <taxon>Metazoa</taxon>
        <taxon>Ecdysozoa</taxon>
        <taxon>Arthropoda</taxon>
        <taxon>Hexapoda</taxon>
        <taxon>Insecta</taxon>
        <taxon>Pterygota</taxon>
        <taxon>Neoptera</taxon>
        <taxon>Polyneoptera</taxon>
        <taxon>Phasmatodea</taxon>
        <taxon>Verophasmatodea</taxon>
        <taxon>Anareolatae</taxon>
        <taxon>Phasmatidae</taxon>
        <taxon>Eurycanthinae</taxon>
        <taxon>Dryococelus</taxon>
    </lineage>
</organism>
<proteinExistence type="predicted"/>
<name>A0ABQ9HG95_9NEOP</name>
<evidence type="ECO:0000313" key="2">
    <source>
        <dbReference type="Proteomes" id="UP001159363"/>
    </source>
</evidence>
<dbReference type="Proteomes" id="UP001159363">
    <property type="component" value="Chromosome 4"/>
</dbReference>
<comment type="caution">
    <text evidence="1">The sequence shown here is derived from an EMBL/GenBank/DDBJ whole genome shotgun (WGS) entry which is preliminary data.</text>
</comment>
<evidence type="ECO:0000313" key="1">
    <source>
        <dbReference type="EMBL" id="KAJ8883294.1"/>
    </source>
</evidence>
<sequence length="148" mass="16259">MFNITTTDTFIFPLDASLATMVPRQQAEGQPVTLPTLPGLNATGVGCNTARNHALVDAIVAPLGKIMVLSGSHLVPDSRGRQQTGRIVFIRLVILYCQKKRRIPTKVRSETSAERGEMITVTTAISANVNALPPMFVFPRKKFRDHFV</sequence>
<protein>
    <submittedName>
        <fullName evidence="1">Uncharacterized protein</fullName>
    </submittedName>
</protein>
<gene>
    <name evidence="1" type="ORF">PR048_015137</name>
</gene>
<reference evidence="1 2" key="1">
    <citation type="submission" date="2023-02" db="EMBL/GenBank/DDBJ databases">
        <title>LHISI_Scaffold_Assembly.</title>
        <authorList>
            <person name="Stuart O.P."/>
            <person name="Cleave R."/>
            <person name="Magrath M.J.L."/>
            <person name="Mikheyev A.S."/>
        </authorList>
    </citation>
    <scope>NUCLEOTIDE SEQUENCE [LARGE SCALE GENOMIC DNA]</scope>
    <source>
        <strain evidence="1">Daus_M_001</strain>
        <tissue evidence="1">Leg muscle</tissue>
    </source>
</reference>
<dbReference type="EMBL" id="JARBHB010000005">
    <property type="protein sequence ID" value="KAJ8883294.1"/>
    <property type="molecule type" value="Genomic_DNA"/>
</dbReference>
<keyword evidence="2" id="KW-1185">Reference proteome</keyword>